<dbReference type="RefSeq" id="XP_022285699.1">
    <property type="nucleotide sequence ID" value="XM_022429274.1"/>
</dbReference>
<dbReference type="KEGG" id="pchm:VFPPC_17577"/>
<proteinExistence type="predicted"/>
<dbReference type="AlphaFoldDB" id="A0A219AR68"/>
<keyword evidence="2" id="KW-1185">Reference proteome</keyword>
<dbReference type="GeneID" id="33936522"/>
<comment type="caution">
    <text evidence="1">The sequence shown here is derived from an EMBL/GenBank/DDBJ whole genome shotgun (WGS) entry which is preliminary data.</text>
</comment>
<evidence type="ECO:0000313" key="2">
    <source>
        <dbReference type="Proteomes" id="UP000078397"/>
    </source>
</evidence>
<gene>
    <name evidence="1" type="ORF">VFPPC_17577</name>
</gene>
<dbReference type="Proteomes" id="UP000078397">
    <property type="component" value="Unassembled WGS sequence"/>
</dbReference>
<dbReference type="EMBL" id="LSBJ02000002">
    <property type="protein sequence ID" value="OWT43260.1"/>
    <property type="molecule type" value="Genomic_DNA"/>
</dbReference>
<protein>
    <submittedName>
        <fullName evidence="1">Uncharacterized protein</fullName>
    </submittedName>
</protein>
<accession>A0A219AR68</accession>
<evidence type="ECO:0000313" key="1">
    <source>
        <dbReference type="EMBL" id="OWT43260.1"/>
    </source>
</evidence>
<name>A0A219AR68_METCM</name>
<organism evidence="1 2">
    <name type="scientific">Pochonia chlamydosporia 170</name>
    <dbReference type="NCBI Taxonomy" id="1380566"/>
    <lineage>
        <taxon>Eukaryota</taxon>
        <taxon>Fungi</taxon>
        <taxon>Dikarya</taxon>
        <taxon>Ascomycota</taxon>
        <taxon>Pezizomycotina</taxon>
        <taxon>Sordariomycetes</taxon>
        <taxon>Hypocreomycetidae</taxon>
        <taxon>Hypocreales</taxon>
        <taxon>Clavicipitaceae</taxon>
        <taxon>Pochonia</taxon>
    </lineage>
</organism>
<sequence>MTESVLEMRQRLQRCVRWGLESVNKTKGSGYMHHTNILFDPLSTSHAHQIASNCGDMDPHGPSLPMFLPCVIQPVIHAVVSHDGSKHTVSSHDNPPATTCLVICVCCFSTIGCGFNLSNSAST</sequence>
<reference evidence="1 2" key="1">
    <citation type="journal article" date="2016" name="PLoS Pathog.">
        <title>Biosynthesis of antibiotic leucinostatins in bio-control fungus Purpureocillium lilacinum and their inhibition on phytophthora revealed by genome mining.</title>
        <authorList>
            <person name="Wang G."/>
            <person name="Liu Z."/>
            <person name="Lin R."/>
            <person name="Li E."/>
            <person name="Mao Z."/>
            <person name="Ling J."/>
            <person name="Yang Y."/>
            <person name="Yin W.B."/>
            <person name="Xie B."/>
        </authorList>
    </citation>
    <scope>NUCLEOTIDE SEQUENCE [LARGE SCALE GENOMIC DNA]</scope>
    <source>
        <strain evidence="1">170</strain>
    </source>
</reference>